<feature type="domain" description="tRNA/rRNA methyltransferase SpoU type" evidence="5">
    <location>
        <begin position="3"/>
        <end position="156"/>
    </location>
</feature>
<sequence length="242" mass="28046">MQISIVFVEPESEDNIGALARVMANFGFRDLILINPKVNPYSEKVKIVAREEGWKIIRNLRIYDDLDRVISMFDVTYGTTGVSSKVGNEVLRNPLTPRELASRIWNFSGKIGIFFGRESTGFSNQELDKFDAQITIPASEDYPIMNVTHAASIILYEIFIARENPIRRTFKLINNHERYVLKRKLKEFVYSLPTHEYRKPVIYRALRNLIGKAFITKREFSILMGVLNLAKNDRRKLSNIKK</sequence>
<dbReference type="InterPro" id="IPR001537">
    <property type="entry name" value="SpoU_MeTrfase"/>
</dbReference>
<dbReference type="GO" id="GO:0003723">
    <property type="term" value="F:RNA binding"/>
    <property type="evidence" value="ECO:0007669"/>
    <property type="project" value="InterPro"/>
</dbReference>
<keyword evidence="3" id="KW-0808">Transferase</keyword>
<reference evidence="6 7" key="1">
    <citation type="journal article" date="2018" name="Syst. Appl. Microbiol.">
        <title>A new symbiotic nanoarchaeote (Candidatus Nanoclepta minutus) and its host (Zestosphaera tikiterensis gen. nov., sp. nov.) from a New Zealand hot spring.</title>
        <authorList>
            <person name="St John E."/>
            <person name="Liu Y."/>
            <person name="Podar M."/>
            <person name="Stott M.B."/>
            <person name="Meneghin J."/>
            <person name="Chen Z."/>
            <person name="Lagutin K."/>
            <person name="Mitchell K."/>
            <person name="Reysenbach A.L."/>
        </authorList>
    </citation>
    <scope>NUCLEOTIDE SEQUENCE [LARGE SCALE GENOMIC DNA]</scope>
    <source>
        <strain evidence="6">NZ3</strain>
    </source>
</reference>
<dbReference type="Gene3D" id="3.40.1280.10">
    <property type="match status" value="1"/>
</dbReference>
<keyword evidence="4" id="KW-0949">S-adenosyl-L-methionine</keyword>
<dbReference type="PIRSF" id="PIRSF004808">
    <property type="entry name" value="LasT"/>
    <property type="match status" value="1"/>
</dbReference>
<protein>
    <recommendedName>
        <fullName evidence="5">tRNA/rRNA methyltransferase SpoU type domain-containing protein</fullName>
    </recommendedName>
</protein>
<dbReference type="InterPro" id="IPR004384">
    <property type="entry name" value="RNA_MeTrfase_TrmJ/LasT"/>
</dbReference>
<dbReference type="SUPFAM" id="SSF75217">
    <property type="entry name" value="alpha/beta knot"/>
    <property type="match status" value="1"/>
</dbReference>
<dbReference type="GO" id="GO:0005829">
    <property type="term" value="C:cytosol"/>
    <property type="evidence" value="ECO:0007669"/>
    <property type="project" value="TreeGrafter"/>
</dbReference>
<dbReference type="CDD" id="cd18093">
    <property type="entry name" value="SpoU-like_TrmJ"/>
    <property type="match status" value="1"/>
</dbReference>
<evidence type="ECO:0000256" key="3">
    <source>
        <dbReference type="ARBA" id="ARBA00022679"/>
    </source>
</evidence>
<dbReference type="AlphaFoldDB" id="A0A397WMZ4"/>
<dbReference type="NCBIfam" id="TIGR00050">
    <property type="entry name" value="rRNA_methyl_1"/>
    <property type="match status" value="1"/>
</dbReference>
<evidence type="ECO:0000313" key="6">
    <source>
        <dbReference type="EMBL" id="RIB35454.1"/>
    </source>
</evidence>
<evidence type="ECO:0000256" key="2">
    <source>
        <dbReference type="ARBA" id="ARBA00022603"/>
    </source>
</evidence>
<name>A0A397WMZ4_9ARCH</name>
<dbReference type="InterPro" id="IPR029028">
    <property type="entry name" value="Alpha/beta_knot_MTases"/>
</dbReference>
<dbReference type="EMBL" id="MWMI01000002">
    <property type="protein sequence ID" value="RIB35454.1"/>
    <property type="molecule type" value="Genomic_DNA"/>
</dbReference>
<dbReference type="GO" id="GO:0008173">
    <property type="term" value="F:RNA methyltransferase activity"/>
    <property type="evidence" value="ECO:0007669"/>
    <property type="project" value="InterPro"/>
</dbReference>
<comment type="caution">
    <text evidence="6">The sequence shown here is derived from an EMBL/GenBank/DDBJ whole genome shotgun (WGS) entry which is preliminary data.</text>
</comment>
<evidence type="ECO:0000256" key="4">
    <source>
        <dbReference type="ARBA" id="ARBA00022691"/>
    </source>
</evidence>
<keyword evidence="2" id="KW-0489">Methyltransferase</keyword>
<dbReference type="Pfam" id="PF00588">
    <property type="entry name" value="SpoU_methylase"/>
    <property type="match status" value="1"/>
</dbReference>
<comment type="similarity">
    <text evidence="1">Belongs to the class IV-like SAM-binding methyltransferase superfamily. RNA methyltransferase TrmH family.</text>
</comment>
<organism evidence="6 7">
    <name type="scientific">Candidatus Nanoclepta minutus</name>
    <dbReference type="NCBI Taxonomy" id="1940235"/>
    <lineage>
        <taxon>Archaea</taxon>
        <taxon>Nanobdellota</taxon>
        <taxon>Candidatus Nanoclepta</taxon>
    </lineage>
</organism>
<evidence type="ECO:0000256" key="1">
    <source>
        <dbReference type="ARBA" id="ARBA00007228"/>
    </source>
</evidence>
<dbReference type="Proteomes" id="UP000266622">
    <property type="component" value="Unassembled WGS sequence"/>
</dbReference>
<dbReference type="PANTHER" id="PTHR42786:SF2">
    <property type="entry name" value="TRNA (CYTIDINE_URIDINE-2'-O-)-METHYLTRANSFERASE TRMJ"/>
    <property type="match status" value="1"/>
</dbReference>
<proteinExistence type="inferred from homology"/>
<dbReference type="InterPro" id="IPR029026">
    <property type="entry name" value="tRNA_m1G_MTases_N"/>
</dbReference>
<evidence type="ECO:0000259" key="5">
    <source>
        <dbReference type="Pfam" id="PF00588"/>
    </source>
</evidence>
<accession>A0A397WMZ4</accession>
<dbReference type="GO" id="GO:0002128">
    <property type="term" value="P:tRNA nucleoside ribose methylation"/>
    <property type="evidence" value="ECO:0007669"/>
    <property type="project" value="TreeGrafter"/>
</dbReference>
<gene>
    <name evidence="6" type="ORF">BXU00_01675</name>
</gene>
<dbReference type="PANTHER" id="PTHR42786">
    <property type="entry name" value="TRNA/RRNA METHYLTRANSFERASE"/>
    <property type="match status" value="1"/>
</dbReference>
<evidence type="ECO:0000313" key="7">
    <source>
        <dbReference type="Proteomes" id="UP000266622"/>
    </source>
</evidence>